<feature type="compositionally biased region" description="Low complexity" evidence="1">
    <location>
        <begin position="47"/>
        <end position="72"/>
    </location>
</feature>
<dbReference type="AlphaFoldDB" id="A0A2T7DY45"/>
<sequence length="170" mass="18148">MLVHPSLVWLLTSPERGGYRRRRAPTCPLPPREAPPATSSSLAVTTPSFPRAAASSSSSPSALSLSSRRPGYGAHGSRGLGGGTGHGAVVARGEPLDQSPPPATPWSAGRRRRLTAWRSQQCQRVLGSPSIQHTEIRASIYTYHHVCFGGQTKGRELTMGAALIFQCLLR</sequence>
<dbReference type="EMBL" id="CM009752">
    <property type="protein sequence ID" value="PUZ60500.1"/>
    <property type="molecule type" value="Genomic_DNA"/>
</dbReference>
<reference evidence="2 3" key="1">
    <citation type="submission" date="2018-04" db="EMBL/GenBank/DDBJ databases">
        <title>WGS assembly of Panicum hallii var. hallii HAL2.</title>
        <authorList>
            <person name="Lovell J."/>
            <person name="Jenkins J."/>
            <person name="Lowry D."/>
            <person name="Mamidi S."/>
            <person name="Sreedasyam A."/>
            <person name="Weng X."/>
            <person name="Barry K."/>
            <person name="Bonette J."/>
            <person name="Campitelli B."/>
            <person name="Daum C."/>
            <person name="Gordon S."/>
            <person name="Gould B."/>
            <person name="Lipzen A."/>
            <person name="MacQueen A."/>
            <person name="Palacio-Mejia J."/>
            <person name="Plott C."/>
            <person name="Shakirov E."/>
            <person name="Shu S."/>
            <person name="Yoshinaga Y."/>
            <person name="Zane M."/>
            <person name="Rokhsar D."/>
            <person name="Grimwood J."/>
            <person name="Schmutz J."/>
            <person name="Juenger T."/>
        </authorList>
    </citation>
    <scope>NUCLEOTIDE SEQUENCE [LARGE SCALE GENOMIC DNA]</scope>
    <source>
        <strain evidence="3">cv. HAL2</strain>
    </source>
</reference>
<accession>A0A2T7DY45</accession>
<protein>
    <submittedName>
        <fullName evidence="2">Uncharacterized protein</fullName>
    </submittedName>
</protein>
<proteinExistence type="predicted"/>
<feature type="compositionally biased region" description="Polar residues" evidence="1">
    <location>
        <begin position="37"/>
        <end position="46"/>
    </location>
</feature>
<dbReference type="Proteomes" id="UP000244336">
    <property type="component" value="Chromosome 4"/>
</dbReference>
<name>A0A2T7DY45_9POAL</name>
<evidence type="ECO:0000313" key="3">
    <source>
        <dbReference type="Proteomes" id="UP000244336"/>
    </source>
</evidence>
<gene>
    <name evidence="2" type="ORF">GQ55_4G133400</name>
</gene>
<evidence type="ECO:0000256" key="1">
    <source>
        <dbReference type="SAM" id="MobiDB-lite"/>
    </source>
</evidence>
<feature type="region of interest" description="Disordered" evidence="1">
    <location>
        <begin position="19"/>
        <end position="109"/>
    </location>
</feature>
<keyword evidence="3" id="KW-1185">Reference proteome</keyword>
<feature type="compositionally biased region" description="Gly residues" evidence="1">
    <location>
        <begin position="73"/>
        <end position="86"/>
    </location>
</feature>
<evidence type="ECO:0000313" key="2">
    <source>
        <dbReference type="EMBL" id="PUZ60500.1"/>
    </source>
</evidence>
<organism evidence="2 3">
    <name type="scientific">Panicum hallii var. hallii</name>
    <dbReference type="NCBI Taxonomy" id="1504633"/>
    <lineage>
        <taxon>Eukaryota</taxon>
        <taxon>Viridiplantae</taxon>
        <taxon>Streptophyta</taxon>
        <taxon>Embryophyta</taxon>
        <taxon>Tracheophyta</taxon>
        <taxon>Spermatophyta</taxon>
        <taxon>Magnoliopsida</taxon>
        <taxon>Liliopsida</taxon>
        <taxon>Poales</taxon>
        <taxon>Poaceae</taxon>
        <taxon>PACMAD clade</taxon>
        <taxon>Panicoideae</taxon>
        <taxon>Panicodae</taxon>
        <taxon>Paniceae</taxon>
        <taxon>Panicinae</taxon>
        <taxon>Panicum</taxon>
        <taxon>Panicum sect. Panicum</taxon>
    </lineage>
</organism>
<dbReference type="Gramene" id="PUZ60500">
    <property type="protein sequence ID" value="PUZ60500"/>
    <property type="gene ID" value="GQ55_4G133400"/>
</dbReference>